<comment type="similarity">
    <text evidence="1 9">Belongs to the universal ribosomal protein uL22 family.</text>
</comment>
<dbReference type="GO" id="GO:0022625">
    <property type="term" value="C:cytosolic large ribosomal subunit"/>
    <property type="evidence" value="ECO:0007669"/>
    <property type="project" value="TreeGrafter"/>
</dbReference>
<dbReference type="PROSITE" id="PS00464">
    <property type="entry name" value="RIBOSOMAL_L22"/>
    <property type="match status" value="1"/>
</dbReference>
<dbReference type="AlphaFoldDB" id="A0A8D9AFV8"/>
<dbReference type="InterPro" id="IPR047867">
    <property type="entry name" value="Ribosomal_uL22_bac/org-type"/>
</dbReference>
<reference evidence="10" key="1">
    <citation type="submission" date="2021-05" db="EMBL/GenBank/DDBJ databases">
        <authorList>
            <person name="Alioto T."/>
            <person name="Alioto T."/>
            <person name="Gomez Garrido J."/>
        </authorList>
    </citation>
    <scope>NUCLEOTIDE SEQUENCE</scope>
</reference>
<sequence length="117" mass="13483">MEKKMNKEIITKHCYANSSAQKLRLISNLIKGKNAIKALEILKYNSKKASNLIKKVLKSAISNFKIYNINTNVKLLYIKKIFIDEGSRSKRIFPRAKGKTDYILKRTSHINIILSDN</sequence>
<dbReference type="InterPro" id="IPR001063">
    <property type="entry name" value="Ribosomal_uL22"/>
</dbReference>
<dbReference type="SUPFAM" id="SSF54843">
    <property type="entry name" value="Ribosomal protein L22"/>
    <property type="match status" value="1"/>
</dbReference>
<dbReference type="HAMAP" id="MF_01331_B">
    <property type="entry name" value="Ribosomal_uL22_B"/>
    <property type="match status" value="1"/>
</dbReference>
<dbReference type="NCBIfam" id="TIGR01044">
    <property type="entry name" value="rplV_bact"/>
    <property type="match status" value="1"/>
</dbReference>
<evidence type="ECO:0000256" key="2">
    <source>
        <dbReference type="ARBA" id="ARBA00022730"/>
    </source>
</evidence>
<evidence type="ECO:0000313" key="10">
    <source>
        <dbReference type="EMBL" id="CAG6765709.1"/>
    </source>
</evidence>
<dbReference type="Gene3D" id="3.90.470.10">
    <property type="entry name" value="Ribosomal protein L22/L17"/>
    <property type="match status" value="1"/>
</dbReference>
<accession>A0A8D9AFV8</accession>
<dbReference type="GO" id="GO:0019843">
    <property type="term" value="F:rRNA binding"/>
    <property type="evidence" value="ECO:0007669"/>
    <property type="project" value="UniProtKB-KW"/>
</dbReference>
<protein>
    <recommendedName>
        <fullName evidence="6">Large ribosomal subunit protein uL22c</fullName>
    </recommendedName>
    <alternativeName>
        <fullName evidence="8">39S ribosomal protein L22, mitochondrial</fullName>
    </alternativeName>
    <alternativeName>
        <fullName evidence="7">Large ribosomal subunit protein uL22m</fullName>
    </alternativeName>
</protein>
<dbReference type="InterPro" id="IPR005727">
    <property type="entry name" value="Ribosomal_uL22_bac/chlpt-type"/>
</dbReference>
<evidence type="ECO:0000256" key="5">
    <source>
        <dbReference type="ARBA" id="ARBA00023274"/>
    </source>
</evidence>
<evidence type="ECO:0000256" key="4">
    <source>
        <dbReference type="ARBA" id="ARBA00022980"/>
    </source>
</evidence>
<dbReference type="PANTHER" id="PTHR13501:SF8">
    <property type="entry name" value="LARGE RIBOSOMAL SUBUNIT PROTEIN UL22M"/>
    <property type="match status" value="1"/>
</dbReference>
<keyword evidence="4 9" id="KW-0689">Ribosomal protein</keyword>
<evidence type="ECO:0000256" key="9">
    <source>
        <dbReference type="RuleBase" id="RU004005"/>
    </source>
</evidence>
<dbReference type="GO" id="GO:0003735">
    <property type="term" value="F:structural constituent of ribosome"/>
    <property type="evidence" value="ECO:0007669"/>
    <property type="project" value="InterPro"/>
</dbReference>
<dbReference type="EMBL" id="HBUF01568898">
    <property type="protein sequence ID" value="CAG6765709.1"/>
    <property type="molecule type" value="Transcribed_RNA"/>
</dbReference>
<evidence type="ECO:0000256" key="6">
    <source>
        <dbReference type="ARBA" id="ARBA00035285"/>
    </source>
</evidence>
<dbReference type="GO" id="GO:0006412">
    <property type="term" value="P:translation"/>
    <property type="evidence" value="ECO:0007669"/>
    <property type="project" value="InterPro"/>
</dbReference>
<keyword evidence="3" id="KW-0694">RNA-binding</keyword>
<keyword evidence="5 9" id="KW-0687">Ribonucleoprotein</keyword>
<dbReference type="CDD" id="cd00336">
    <property type="entry name" value="Ribosomal_L22"/>
    <property type="match status" value="1"/>
</dbReference>
<proteinExistence type="inferred from homology"/>
<dbReference type="InterPro" id="IPR036394">
    <property type="entry name" value="Ribosomal_uL22_sf"/>
</dbReference>
<dbReference type="InterPro" id="IPR018260">
    <property type="entry name" value="Ribosomal_uL22_CS"/>
</dbReference>
<dbReference type="Pfam" id="PF00237">
    <property type="entry name" value="Ribosomal_L22"/>
    <property type="match status" value="1"/>
</dbReference>
<dbReference type="PANTHER" id="PTHR13501">
    <property type="entry name" value="CHLOROPLAST 50S RIBOSOMAL PROTEIN L22-RELATED"/>
    <property type="match status" value="1"/>
</dbReference>
<evidence type="ECO:0000256" key="8">
    <source>
        <dbReference type="ARBA" id="ARBA00035506"/>
    </source>
</evidence>
<name>A0A8D9AFV8_9HEMI</name>
<evidence type="ECO:0000256" key="7">
    <source>
        <dbReference type="ARBA" id="ARBA00035286"/>
    </source>
</evidence>
<evidence type="ECO:0000256" key="1">
    <source>
        <dbReference type="ARBA" id="ARBA00009451"/>
    </source>
</evidence>
<keyword evidence="2" id="KW-0699">rRNA-binding</keyword>
<evidence type="ECO:0000256" key="3">
    <source>
        <dbReference type="ARBA" id="ARBA00022884"/>
    </source>
</evidence>
<organism evidence="10">
    <name type="scientific">Cacopsylla melanoneura</name>
    <dbReference type="NCBI Taxonomy" id="428564"/>
    <lineage>
        <taxon>Eukaryota</taxon>
        <taxon>Metazoa</taxon>
        <taxon>Ecdysozoa</taxon>
        <taxon>Arthropoda</taxon>
        <taxon>Hexapoda</taxon>
        <taxon>Insecta</taxon>
        <taxon>Pterygota</taxon>
        <taxon>Neoptera</taxon>
        <taxon>Paraneoptera</taxon>
        <taxon>Hemiptera</taxon>
        <taxon>Sternorrhyncha</taxon>
        <taxon>Psylloidea</taxon>
        <taxon>Psyllidae</taxon>
        <taxon>Psyllinae</taxon>
        <taxon>Cacopsylla</taxon>
    </lineage>
</organism>